<dbReference type="RefSeq" id="WP_099155482.1">
    <property type="nucleotide sequence ID" value="NZ_PDUD01000062.1"/>
</dbReference>
<dbReference type="PANTHER" id="PTHR32305:SF15">
    <property type="entry name" value="PROTEIN RHSA-RELATED"/>
    <property type="match status" value="1"/>
</dbReference>
<accession>A0A2D0MY94</accession>
<dbReference type="GO" id="GO:0005737">
    <property type="term" value="C:cytoplasm"/>
    <property type="evidence" value="ECO:0007669"/>
    <property type="project" value="InterPro"/>
</dbReference>
<feature type="compositionally biased region" description="Polar residues" evidence="4">
    <location>
        <begin position="1"/>
        <end position="24"/>
    </location>
</feature>
<evidence type="ECO:0000259" key="5">
    <source>
        <dbReference type="Pfam" id="PF12255"/>
    </source>
</evidence>
<dbReference type="InterPro" id="IPR003284">
    <property type="entry name" value="Sal_SpvB"/>
</dbReference>
<comment type="caution">
    <text evidence="7">The sequence shown here is derived from an EMBL/GenBank/DDBJ whole genome shotgun (WGS) entry which is preliminary data.</text>
</comment>
<feature type="region of interest" description="Disordered" evidence="4">
    <location>
        <begin position="1"/>
        <end position="39"/>
    </location>
</feature>
<dbReference type="SUPFAM" id="SSF69318">
    <property type="entry name" value="Integrin alpha N-terminal domain"/>
    <property type="match status" value="1"/>
</dbReference>
<dbReference type="Pfam" id="PF12255">
    <property type="entry name" value="TcdB_toxin_midC"/>
    <property type="match status" value="1"/>
</dbReference>
<dbReference type="Proteomes" id="UP000223913">
    <property type="component" value="Unassembled WGS sequence"/>
</dbReference>
<evidence type="ECO:0000259" key="6">
    <source>
        <dbReference type="Pfam" id="PF12256"/>
    </source>
</evidence>
<dbReference type="PANTHER" id="PTHR32305">
    <property type="match status" value="1"/>
</dbReference>
<keyword evidence="3" id="KW-0843">Virulence</keyword>
<dbReference type="GO" id="GO:0005576">
    <property type="term" value="C:extracellular region"/>
    <property type="evidence" value="ECO:0007669"/>
    <property type="project" value="UniProtKB-SubCell"/>
</dbReference>
<proteinExistence type="predicted"/>
<dbReference type="InterPro" id="IPR022044">
    <property type="entry name" value="TcdB_toxin_mid/C"/>
</dbReference>
<name>A0A2D0MY94_FLAN2</name>
<comment type="subcellular location">
    <subcellularLocation>
        <location evidence="1">Secreted</location>
    </subcellularLocation>
</comment>
<keyword evidence="2" id="KW-0964">Secreted</keyword>
<feature type="compositionally biased region" description="Basic and acidic residues" evidence="4">
    <location>
        <begin position="1568"/>
        <end position="1578"/>
    </location>
</feature>
<dbReference type="Gene3D" id="2.180.10.10">
    <property type="entry name" value="RHS repeat-associated core"/>
    <property type="match status" value="1"/>
</dbReference>
<dbReference type="InterPro" id="IPR028994">
    <property type="entry name" value="Integrin_alpha_N"/>
</dbReference>
<evidence type="ECO:0000313" key="8">
    <source>
        <dbReference type="Proteomes" id="UP000223913"/>
    </source>
</evidence>
<feature type="domain" description="Insecticide toxin TcdB middle/C-terminal" evidence="5">
    <location>
        <begin position="950"/>
        <end position="1081"/>
    </location>
</feature>
<gene>
    <name evidence="7" type="ORF">CRP01_38755</name>
</gene>
<dbReference type="Pfam" id="PF03534">
    <property type="entry name" value="SpvB"/>
    <property type="match status" value="1"/>
</dbReference>
<dbReference type="EMBL" id="PDUD01000062">
    <property type="protein sequence ID" value="PHN01150.1"/>
    <property type="molecule type" value="Genomic_DNA"/>
</dbReference>
<dbReference type="NCBIfam" id="TIGR03696">
    <property type="entry name" value="Rhs_assc_core"/>
    <property type="match status" value="1"/>
</dbReference>
<dbReference type="PRINTS" id="PR01341">
    <property type="entry name" value="SALSPVBPROT"/>
</dbReference>
<dbReference type="OrthoDB" id="9765204at2"/>
<feature type="region of interest" description="Disordered" evidence="4">
    <location>
        <begin position="1568"/>
        <end position="1588"/>
    </location>
</feature>
<dbReference type="InterPro" id="IPR050708">
    <property type="entry name" value="T6SS_VgrG/RHS"/>
</dbReference>
<evidence type="ECO:0000256" key="3">
    <source>
        <dbReference type="ARBA" id="ARBA00023026"/>
    </source>
</evidence>
<sequence length="2554" mass="291209">MNTDTPNKANLNGNDQSQSAISKLTQEKPTESNAIQIPEISLPKGGGALKGIDEKFEVNAANGTAGFSIPLPLTPGRNGFSPSLALSYNSGGGNGPFGLGWSMGLPSIQRKTDKRLPQYKDDSKGEEDIFMFSGVEDLVPYLTQNDSENWESVEGYFANEEYFIKRYRPRIEGSFSKIERITKKGNGTYWKVTTRENVATIFGRTTNSRIADPTDPSRIFQWLPDFSYDDKGNWIQYEYKAENLEKVENTVYEKNRINGLSPFTNKYVKYIRYGNYRPYYANPTEWHDPQLPSDNTHLFEVVFDYGEHDIAIPVPQINADSKWDYRLDPFSSYRSGFEIRTNRLCKRILMFHHFEDEKQFDGTPFGKDYLVRSLDLHYQPSSINNAGQTEVTYLQSITQAGYIRKTDDTYSKKSLPPMEFQYQNLHWNTQVRTVDKESIANLPVGLTNNYQWVDLYGEGISGILTEQSGGWFYKSNFGDIGEDGQVSFAAAKKVAPKPSFSGLSSGVLSLQDLAANGEKQIVVSSPTMKGYFELGQDENWEPFQAFEKVANINLQDSNSRLIDINGDGQPDIVVSEENAWLWYEADGKAGHKAAQKSIKAIDEEQGPSIVFADQEQSIFLADMSGDGLTDIVRIRNGEICYWANMGYGQFSAKVTMGNAPLFDYDDLFNPQYLHLADVSGTGATDILYLRQGQFKAYINLSGNAYSEAHVIDPFFPMDQNAKLSVIDLLGTGTSCIVWSSDLPANAGSSMRYIDLMSSKKPHVLMKYVNNLGKETTLIYKSSTYYYLQDKLAGKPWVTKLPFPVQVVSKLIVEEKITNVRFATEYQYHHGYYDHSEREFRGFGRVDQIDTEFYEQWMFNSSATEQDKNEALYQAPVLTKTWFHTGAFLDRERILDQFREEYWYKEYNRRFSEATLSVSELQLPPATVSAATDVLKKSIAHELSLAEWREALRSCKGMVLRQEVFALDGPKVEPDEGNLEETEKYRKQFKPYTVATHNCHIQRVQARQKNQFGVFMVTEGEALSIQYERNETDPRIAHTLNVKVDDLGNTLEAASVVYHRQLIDSALPLETQAVQAKTLITYTRNSFTNDVIQNHAYRLRQASETEIYEITGLNQSGNLYTSQDFHHEDKNILESGSQLIEYHEVSDPSKIQRRKIEHVRTVYQKDDLTGPLILHVLESKGISFESYQLAYTEGLFNHIYGDKVIFSDSLMKEVRFVHCEGDNNWWIRSGVAQYFDDALDQDVSTAKKQFYSPTAFIDPFGTITKVRYYKDYFLFIQETENSLVNYEPVNETDDVLENTVKIEQFNFRTLAPQVMRDVNDNLSVVLTDELGLVKATAILGKDLNKDGIAEFDPTDDLDGLNEVAGEEEAKAIKSFFQPDSLNKLDGYGRFLLKHATTRFLYDFEVYRNTGKPAVVASISRETHHHIAEDSKIQIAFEYSDGLGNVAMLKAQAEPEITETVAKQGNEKETTEALESNTKISTTKLRWVGNGRTILNNKGNPVKQYEPYFSYTPHFEDAPELVKKGVTPILYYDALGRSIKTDFPDGTFTKVEFDAWLQRSYDQNDTVKESRWYMDRKSPDPDPNTPPSDKDELAAWKAVQHYNTPTVVTLDTLGRPVLSIAHNRIPIKDSFGKIIDVTDEYYYTSIKLDIEGNAIEVVDARSNPVMTYRYDMLGHRVYQNSMDAGERWMLNNAMGNPVKKWDGRKHIFEFTYDVLQRPLESKVIGGQGTKLDNIYEKIIYGENQSNDKQLNLRGQVFAQYDTAGKVAIGAYDIKGAPLSNSRQFAIDYKETVHWSGDLATLLEPAIYTTEIRYDALGRVIWSQTPDGSVTEPGYNEASLLETIKVTQEGSAQLFVKNIDYDEKGQRLSITYGNNAKTTYSYDPNTFRLIQLITTAPDGSRELQNLHYTYDPVGNISEIEDKCIPTHFFNGEKTTGRNQYTYDPLYRLTQANGREHTGQVSFGKTDNWNDIPFLKKYSPGDDMAWRNYTQNYRYDAVGNILQMQHLASGGNWTRHYQYQTQNNRLESTTVGTQTYTYPHHSSHGFISKMPHLEVMTWNFRDELKTVAKQKINYGTPETTYYVYDGSGQRIRKITENQALGNALPSKKEERLYLGGIEIYKRHSGNHSGLERTTLHVMDDTRRLAMVDTRNNVNDDTDSRTTRYQFGNHLGSVTLELDQNANIISYEEYHPYGTIAYQATNVEVKIVAKRYLYSRMERDDESGLIYNNSRYYLSFLGRWLKPDPLGLVDGVNIYEYVLDNPVNRIDLNGQQSDGWSELWQKVSFYHFAFQMGVSKGFNDSVERTWQFYTKDMWRKETWQNMGNLSFALMAGNDWSELLWMDNNLGTQTVEARLNFNKGVSKFFDNIKSSNPFEFGEAIGQITWGITEGILGSKGVSTSSSIVKNTISNVSKKISRKITNVKVPATGLSVVEERLNLAKDFLEKSGVPDIDRHLKAIYLDDPVLIKNLNEGDVVFRYSLISTTEPKHYFFLEEGILPGELGKNIINSYPSLFQIEKFTLTKEVKVLESTVEQAGPGARQIFSVEIEKNSIIKPHKFTNE</sequence>
<dbReference type="InterPro" id="IPR022385">
    <property type="entry name" value="Rhs_assc_core"/>
</dbReference>
<evidence type="ECO:0000256" key="4">
    <source>
        <dbReference type="SAM" id="MobiDB-lite"/>
    </source>
</evidence>
<protein>
    <submittedName>
        <fullName evidence="7">Insecticidal toxin complex protein</fullName>
    </submittedName>
</protein>
<evidence type="ECO:0000256" key="1">
    <source>
        <dbReference type="ARBA" id="ARBA00004613"/>
    </source>
</evidence>
<dbReference type="InterPro" id="IPR022045">
    <property type="entry name" value="TcdB_toxin_mid/N"/>
</dbReference>
<evidence type="ECO:0000313" key="7">
    <source>
        <dbReference type="EMBL" id="PHN01150.1"/>
    </source>
</evidence>
<evidence type="ECO:0000256" key="2">
    <source>
        <dbReference type="ARBA" id="ARBA00022525"/>
    </source>
</evidence>
<feature type="domain" description="Insecticide toxin TcdB middle/N-terminal" evidence="6">
    <location>
        <begin position="720"/>
        <end position="854"/>
    </location>
</feature>
<dbReference type="Pfam" id="PF12256">
    <property type="entry name" value="TcdB_toxin_midN"/>
    <property type="match status" value="1"/>
</dbReference>
<organism evidence="7 8">
    <name type="scientific">Flavilitoribacter nigricans (strain ATCC 23147 / DSM 23189 / NBRC 102662 / NCIMB 1420 / SS-2)</name>
    <name type="common">Lewinella nigricans</name>
    <dbReference type="NCBI Taxonomy" id="1122177"/>
    <lineage>
        <taxon>Bacteria</taxon>
        <taxon>Pseudomonadati</taxon>
        <taxon>Bacteroidota</taxon>
        <taxon>Saprospiria</taxon>
        <taxon>Saprospirales</taxon>
        <taxon>Lewinellaceae</taxon>
        <taxon>Flavilitoribacter</taxon>
    </lineage>
</organism>
<keyword evidence="8" id="KW-1185">Reference proteome</keyword>
<reference evidence="7 8" key="1">
    <citation type="submission" date="2017-10" db="EMBL/GenBank/DDBJ databases">
        <title>The draft genome sequence of Lewinella nigricans NBRC 102662.</title>
        <authorList>
            <person name="Wang K."/>
        </authorList>
    </citation>
    <scope>NUCLEOTIDE SEQUENCE [LARGE SCALE GENOMIC DNA]</scope>
    <source>
        <strain evidence="7 8">NBRC 102662</strain>
    </source>
</reference>